<dbReference type="Gene3D" id="3.30.200.20">
    <property type="entry name" value="Phosphorylase Kinase, domain 1"/>
    <property type="match status" value="2"/>
</dbReference>
<comment type="similarity">
    <text evidence="8">Belongs to the protein kinase superfamily. Ser/Thr protein kinase family. GCN2 subfamily.</text>
</comment>
<proteinExistence type="inferred from homology"/>
<evidence type="ECO:0000259" key="14">
    <source>
        <dbReference type="PROSITE" id="PS50137"/>
    </source>
</evidence>
<feature type="region of interest" description="Disordered" evidence="12">
    <location>
        <begin position="295"/>
        <end position="322"/>
    </location>
</feature>
<name>A0AAV1G3X6_XYRNO</name>
<evidence type="ECO:0000256" key="7">
    <source>
        <dbReference type="ARBA" id="ARBA00022840"/>
    </source>
</evidence>
<reference evidence="15" key="1">
    <citation type="submission" date="2023-08" db="EMBL/GenBank/DDBJ databases">
        <authorList>
            <person name="Alioto T."/>
            <person name="Alioto T."/>
            <person name="Gomez Garrido J."/>
        </authorList>
    </citation>
    <scope>NUCLEOTIDE SEQUENCE</scope>
</reference>
<keyword evidence="3" id="KW-0597">Phosphoprotein</keyword>
<dbReference type="FunFam" id="1.10.510.10:FF:000251">
    <property type="entry name" value="eukaryotic translation initiation factor 2-alpha kinase 3"/>
    <property type="match status" value="1"/>
</dbReference>
<evidence type="ECO:0000256" key="5">
    <source>
        <dbReference type="ARBA" id="ARBA00022741"/>
    </source>
</evidence>
<dbReference type="SUPFAM" id="SSF54768">
    <property type="entry name" value="dsRNA-binding domain-like"/>
    <property type="match status" value="3"/>
</dbReference>
<dbReference type="Pfam" id="PF00035">
    <property type="entry name" value="dsrm"/>
    <property type="match status" value="3"/>
</dbReference>
<evidence type="ECO:0000256" key="11">
    <source>
        <dbReference type="SAM" id="Coils"/>
    </source>
</evidence>
<sequence length="959" mass="108715">MEAENYVAELNGYKQRTGSELIYEDVGSVGPDHIKTFTVRVVLNGKKYPDGVGNNKKEAKKNAAKNALKALSEELTETTDNAAEASFTSVPQSSSNAVNFVCWLNEYGHKNRLDIRAVESAKVGGNTAMHFVVGDKEYPVATGRNRKEAKEEAAKLVYNEICGSQTTETGDEKSGVAPNQQEGEASSTRDKMTSPSVVPKGKDITDTNYTALLNNYCQKTNRFLDYVLEKRTGPPHNPQFYYKVVIDKKEYPVGEGKNVKEAKKISAQLAWSALQEQSDFDSKLSLGSVVSEEVAARPSTPSSTPSSMSSSMSSSMPSSMPSSTPHLQVWKTDLQSKHDFFVFCLCILFHAFKKKQNFGGMQQFGNCSIVSADLCRFTSEFDSIMRLGKGGYGRVYKAREKLLDKDCAVKVVRWRTKALREVAALSDLNHRNIVRYYTCWLEDTEYQSDSAADSYSSSPSTGNTDLKFLYIQMELCDSRTLKAWIDEKNMQNVKKSMKDFKRREESLGLFQDIVDAVKYFHSLKFIHRDLKPANILFGQNGAAKIGDFGLVTDESDDAGNLMERTERKGTPSYMAPEQRCGKTYDRKVDIFALGLIYFELLWNFFTGMERNEVWDGVRDQKLPQGFSHNFPLESQIIKSMLCAKPEDRPDAIQLETELKECSPFLPFDRFTTEFDSIEVISSGSFGCVHKARHKLEDKFFAVKIVLSEEKALREARTLSGLQHNNIIRYYTVWMEDSGYQWDDLVGSSSSSRSRNTSPESAKYLYIQMELCQTKTLKDWIEEKNAQSLPELKRREESLKIALQIFRGVEYIHAEGHIHRDLKPANILFGLKEEVKIGDFGLVTVDDSLMDKTSNTGTLNYMAPEQLLGGNYNRKVDIFALGLIYLELLWKVSSGHERGNVFTGARRQRFPEGFSHRFFEEMEIIKSMLCEKPEDRPEAKTLRKQLETKNRKTLKEDHTI</sequence>
<accession>A0AAV1G3X6</accession>
<keyword evidence="16" id="KW-1185">Reference proteome</keyword>
<evidence type="ECO:0000313" key="15">
    <source>
        <dbReference type="EMBL" id="CAJ1067694.1"/>
    </source>
</evidence>
<dbReference type="Gene3D" id="1.10.510.10">
    <property type="entry name" value="Transferase(Phosphotransferase) domain 1"/>
    <property type="match status" value="2"/>
</dbReference>
<dbReference type="CDD" id="cd19903">
    <property type="entry name" value="DSRM_EIF2AK2_rpt1"/>
    <property type="match status" value="1"/>
</dbReference>
<feature type="compositionally biased region" description="Low complexity" evidence="12">
    <location>
        <begin position="298"/>
        <end position="322"/>
    </location>
</feature>
<dbReference type="PANTHER" id="PTHR11042">
    <property type="entry name" value="EUKARYOTIC TRANSLATION INITIATION FACTOR 2-ALPHA KINASE EIF2-ALPHA KINASE -RELATED"/>
    <property type="match status" value="1"/>
</dbReference>
<dbReference type="InterPro" id="IPR008271">
    <property type="entry name" value="Ser/Thr_kinase_AS"/>
</dbReference>
<dbReference type="PROSITE" id="PS50137">
    <property type="entry name" value="DS_RBD"/>
    <property type="match status" value="3"/>
</dbReference>
<dbReference type="EC" id="2.7.11.1" evidence="1"/>
<protein>
    <recommendedName>
        <fullName evidence="1">non-specific serine/threonine protein kinase</fullName>
        <ecNumber evidence="1">2.7.11.1</ecNumber>
    </recommendedName>
</protein>
<dbReference type="GO" id="GO:0004694">
    <property type="term" value="F:eukaryotic translation initiation factor 2alpha kinase activity"/>
    <property type="evidence" value="ECO:0007669"/>
    <property type="project" value="TreeGrafter"/>
</dbReference>
<dbReference type="PANTHER" id="PTHR11042:SF166">
    <property type="entry name" value="EUKARYOTIC TRANSLATION INITIATION FACTOR 2-ALPHA KINASE 3"/>
    <property type="match status" value="1"/>
</dbReference>
<evidence type="ECO:0000256" key="8">
    <source>
        <dbReference type="ARBA" id="ARBA00037982"/>
    </source>
</evidence>
<dbReference type="Gene3D" id="3.30.160.20">
    <property type="match status" value="3"/>
</dbReference>
<feature type="compositionally biased region" description="Polar residues" evidence="12">
    <location>
        <begin position="177"/>
        <end position="186"/>
    </location>
</feature>
<feature type="domain" description="DRBM" evidence="14">
    <location>
        <begin position="133"/>
        <end position="163"/>
    </location>
</feature>
<dbReference type="PROSITE" id="PS50011">
    <property type="entry name" value="PROTEIN_KINASE_DOM"/>
    <property type="match status" value="2"/>
</dbReference>
<dbReference type="InterPro" id="IPR011009">
    <property type="entry name" value="Kinase-like_dom_sf"/>
</dbReference>
<evidence type="ECO:0000256" key="3">
    <source>
        <dbReference type="ARBA" id="ARBA00022553"/>
    </source>
</evidence>
<dbReference type="Pfam" id="PF00069">
    <property type="entry name" value="Pkinase"/>
    <property type="match status" value="2"/>
</dbReference>
<dbReference type="InterPro" id="IPR044452">
    <property type="entry name" value="EIF2AK2_DSRM_1"/>
</dbReference>
<feature type="coiled-coil region" evidence="11">
    <location>
        <begin position="54"/>
        <end position="81"/>
    </location>
</feature>
<keyword evidence="7 10" id="KW-0067">ATP-binding</keyword>
<gene>
    <name evidence="15" type="ORF">XNOV1_A007506</name>
</gene>
<dbReference type="SMART" id="SM00358">
    <property type="entry name" value="DSRM"/>
    <property type="match status" value="3"/>
</dbReference>
<dbReference type="EMBL" id="OY660874">
    <property type="protein sequence ID" value="CAJ1067694.1"/>
    <property type="molecule type" value="Genomic_DNA"/>
</dbReference>
<dbReference type="Proteomes" id="UP001178508">
    <property type="component" value="Chromosome 11"/>
</dbReference>
<evidence type="ECO:0000256" key="10">
    <source>
        <dbReference type="PROSITE-ProRule" id="PRU10141"/>
    </source>
</evidence>
<dbReference type="InterPro" id="IPR014720">
    <property type="entry name" value="dsRBD_dom"/>
</dbReference>
<dbReference type="GO" id="GO:0005737">
    <property type="term" value="C:cytoplasm"/>
    <property type="evidence" value="ECO:0007669"/>
    <property type="project" value="TreeGrafter"/>
</dbReference>
<evidence type="ECO:0000259" key="13">
    <source>
        <dbReference type="PROSITE" id="PS50011"/>
    </source>
</evidence>
<evidence type="ECO:0000256" key="1">
    <source>
        <dbReference type="ARBA" id="ARBA00012513"/>
    </source>
</evidence>
<dbReference type="SUPFAM" id="SSF56112">
    <property type="entry name" value="Protein kinase-like (PK-like)"/>
    <property type="match status" value="2"/>
</dbReference>
<keyword evidence="4" id="KW-0808">Transferase</keyword>
<evidence type="ECO:0000256" key="2">
    <source>
        <dbReference type="ARBA" id="ARBA00022527"/>
    </source>
</evidence>
<keyword evidence="9" id="KW-0694">RNA-binding</keyword>
<evidence type="ECO:0000256" key="9">
    <source>
        <dbReference type="PROSITE-ProRule" id="PRU00266"/>
    </source>
</evidence>
<dbReference type="SMART" id="SM00220">
    <property type="entry name" value="S_TKc"/>
    <property type="match status" value="2"/>
</dbReference>
<dbReference type="InterPro" id="IPR000719">
    <property type="entry name" value="Prot_kinase_dom"/>
</dbReference>
<dbReference type="InterPro" id="IPR050339">
    <property type="entry name" value="CC_SR_Kinase"/>
</dbReference>
<feature type="domain" description="Protein kinase" evidence="13">
    <location>
        <begin position="381"/>
        <end position="665"/>
    </location>
</feature>
<keyword evidence="5 10" id="KW-0547">Nucleotide-binding</keyword>
<dbReference type="GO" id="GO:0005634">
    <property type="term" value="C:nucleus"/>
    <property type="evidence" value="ECO:0007669"/>
    <property type="project" value="TreeGrafter"/>
</dbReference>
<organism evidence="15 16">
    <name type="scientific">Xyrichtys novacula</name>
    <name type="common">Pearly razorfish</name>
    <name type="synonym">Hemipteronotus novacula</name>
    <dbReference type="NCBI Taxonomy" id="13765"/>
    <lineage>
        <taxon>Eukaryota</taxon>
        <taxon>Metazoa</taxon>
        <taxon>Chordata</taxon>
        <taxon>Craniata</taxon>
        <taxon>Vertebrata</taxon>
        <taxon>Euteleostomi</taxon>
        <taxon>Actinopterygii</taxon>
        <taxon>Neopterygii</taxon>
        <taxon>Teleostei</taxon>
        <taxon>Neoteleostei</taxon>
        <taxon>Acanthomorphata</taxon>
        <taxon>Eupercaria</taxon>
        <taxon>Labriformes</taxon>
        <taxon>Labridae</taxon>
        <taxon>Xyrichtys</taxon>
    </lineage>
</organism>
<feature type="domain" description="DRBM" evidence="14">
    <location>
        <begin position="208"/>
        <end position="276"/>
    </location>
</feature>
<evidence type="ECO:0000256" key="6">
    <source>
        <dbReference type="ARBA" id="ARBA00022777"/>
    </source>
</evidence>
<dbReference type="PROSITE" id="PS00107">
    <property type="entry name" value="PROTEIN_KINASE_ATP"/>
    <property type="match status" value="1"/>
</dbReference>
<keyword evidence="6" id="KW-0418">Kinase</keyword>
<feature type="domain" description="DRBM" evidence="14">
    <location>
        <begin position="5"/>
        <end position="73"/>
    </location>
</feature>
<dbReference type="GO" id="GO:0003725">
    <property type="term" value="F:double-stranded RNA binding"/>
    <property type="evidence" value="ECO:0007669"/>
    <property type="project" value="InterPro"/>
</dbReference>
<evidence type="ECO:0000313" key="16">
    <source>
        <dbReference type="Proteomes" id="UP001178508"/>
    </source>
</evidence>
<keyword evidence="2" id="KW-0723">Serine/threonine-protein kinase</keyword>
<feature type="domain" description="Protein kinase" evidence="13">
    <location>
        <begin position="674"/>
        <end position="959"/>
    </location>
</feature>
<evidence type="ECO:0000256" key="4">
    <source>
        <dbReference type="ARBA" id="ARBA00022679"/>
    </source>
</evidence>
<dbReference type="PROSITE" id="PS00108">
    <property type="entry name" value="PROTEIN_KINASE_ST"/>
    <property type="match status" value="1"/>
</dbReference>
<dbReference type="GO" id="GO:0005524">
    <property type="term" value="F:ATP binding"/>
    <property type="evidence" value="ECO:0007669"/>
    <property type="project" value="UniProtKB-UniRule"/>
</dbReference>
<evidence type="ECO:0000256" key="12">
    <source>
        <dbReference type="SAM" id="MobiDB-lite"/>
    </source>
</evidence>
<dbReference type="InterPro" id="IPR017441">
    <property type="entry name" value="Protein_kinase_ATP_BS"/>
</dbReference>
<feature type="region of interest" description="Disordered" evidence="12">
    <location>
        <begin position="165"/>
        <end position="201"/>
    </location>
</feature>
<dbReference type="AlphaFoldDB" id="A0AAV1G3X6"/>
<feature type="binding site" evidence="10">
    <location>
        <position position="410"/>
    </location>
    <ligand>
        <name>ATP</name>
        <dbReference type="ChEBI" id="CHEBI:30616"/>
    </ligand>
</feature>
<keyword evidence="11" id="KW-0175">Coiled coil</keyword>